<dbReference type="STRING" id="13249.T1HRA6"/>
<protein>
    <submittedName>
        <fullName evidence="1">Protein YIPF3</fullName>
    </submittedName>
</protein>
<dbReference type="EnsemblMetazoa" id="RPRC006576-RA">
    <property type="protein sequence ID" value="RPRC006576-PA"/>
    <property type="gene ID" value="RPRC006576"/>
</dbReference>
<reference evidence="1" key="1">
    <citation type="submission" date="2015-05" db="UniProtKB">
        <authorList>
            <consortium name="EnsemblMetazoa"/>
        </authorList>
    </citation>
    <scope>IDENTIFICATION</scope>
</reference>
<dbReference type="HOGENOM" id="CLU_1172048_0_0_1"/>
<dbReference type="EMBL" id="ACPB03000491">
    <property type="status" value="NOT_ANNOTATED_CDS"/>
    <property type="molecule type" value="Genomic_DNA"/>
</dbReference>
<evidence type="ECO:0000313" key="2">
    <source>
        <dbReference type="Proteomes" id="UP000015103"/>
    </source>
</evidence>
<dbReference type="InParanoid" id="T1HRA6"/>
<dbReference type="RefSeq" id="XP_073982129.1">
    <property type="nucleotide sequence ID" value="XM_074126028.1"/>
</dbReference>
<dbReference type="eggNOG" id="KOG3114">
    <property type="taxonomic scope" value="Eukaryota"/>
</dbReference>
<dbReference type="Proteomes" id="UP000015103">
    <property type="component" value="Unassembled WGS sequence"/>
</dbReference>
<accession>T1HRA6</accession>
<evidence type="ECO:0000313" key="1">
    <source>
        <dbReference type="EnsemblMetazoa" id="RPRC006576-PA"/>
    </source>
</evidence>
<dbReference type="VEuPathDB" id="VectorBase:RPRC006576"/>
<organism evidence="1 2">
    <name type="scientific">Rhodnius prolixus</name>
    <name type="common">Triatomid bug</name>
    <dbReference type="NCBI Taxonomy" id="13249"/>
    <lineage>
        <taxon>Eukaryota</taxon>
        <taxon>Metazoa</taxon>
        <taxon>Ecdysozoa</taxon>
        <taxon>Arthropoda</taxon>
        <taxon>Hexapoda</taxon>
        <taxon>Insecta</taxon>
        <taxon>Pterygota</taxon>
        <taxon>Neoptera</taxon>
        <taxon>Paraneoptera</taxon>
        <taxon>Hemiptera</taxon>
        <taxon>Heteroptera</taxon>
        <taxon>Panheteroptera</taxon>
        <taxon>Cimicomorpha</taxon>
        <taxon>Reduviidae</taxon>
        <taxon>Triatominae</taxon>
        <taxon>Rhodnius</taxon>
    </lineage>
</organism>
<dbReference type="RefSeq" id="XP_073982128.1">
    <property type="nucleotide sequence ID" value="XM_074126027.1"/>
</dbReference>
<proteinExistence type="predicted"/>
<sequence>MKNHSVIFIDSSRYERLEKPGTEPFLKKASVYFNVNPCDLPKRIYTSFVPPIFSDEFRKVYVDFVGPLLAVSTLTLILQWGHSNKHPAAAIDTSPTLVLAYYSLLMPILCFLLARIGQSNLSAAQIISLLGYALYGHITTLITCYILDKETSNYVFFAVMTVFSGASGFRIVIILLMTIPKPAARLIVCSLVSIFHLLFLVFIHFAYMHQTFVYGRNNSYDNGFTYL</sequence>
<dbReference type="AlphaFoldDB" id="T1HRA6"/>
<dbReference type="GeneID" id="141453175"/>
<dbReference type="OMA" id="LHFAYMH"/>
<name>T1HRA6_RHOPR</name>
<keyword evidence="2" id="KW-1185">Reference proteome</keyword>